<name>A0A4R8S8G2_9MYCO</name>
<dbReference type="AlphaFoldDB" id="A0A4R8S8G2"/>
<reference evidence="1 2" key="1">
    <citation type="journal article" date="2019" name="Sci. Rep.">
        <title>Extended insight into the Mycobacterium chelonae-abscessus complex through whole genome sequencing of Mycobacterium salmoniphilum outbreak and Mycobacterium salmoniphilum-like strains.</title>
        <authorList>
            <person name="Behra P.R.K."/>
            <person name="Das S."/>
            <person name="Pettersson B.M.F."/>
            <person name="Shirreff L."/>
            <person name="DuCote T."/>
            <person name="Jacobsson K.G."/>
            <person name="Ennis D.G."/>
            <person name="Kirsebom L.A."/>
        </authorList>
    </citation>
    <scope>NUCLEOTIDE SEQUENCE [LARGE SCALE GENOMIC DNA]</scope>
    <source>
        <strain evidence="1 2">DE 4585</strain>
    </source>
</reference>
<dbReference type="Proteomes" id="UP000295117">
    <property type="component" value="Unassembled WGS sequence"/>
</dbReference>
<protein>
    <submittedName>
        <fullName evidence="1">Uncharacterized protein</fullName>
    </submittedName>
</protein>
<dbReference type="RefSeq" id="WP_134069510.1">
    <property type="nucleotide sequence ID" value="NZ_PECH01000001.1"/>
</dbReference>
<organism evidence="1 2">
    <name type="scientific">Mycobacteroides salmoniphilum</name>
    <dbReference type="NCBI Taxonomy" id="404941"/>
    <lineage>
        <taxon>Bacteria</taxon>
        <taxon>Bacillati</taxon>
        <taxon>Actinomycetota</taxon>
        <taxon>Actinomycetes</taxon>
        <taxon>Mycobacteriales</taxon>
        <taxon>Mycobacteriaceae</taxon>
        <taxon>Mycobacteroides</taxon>
    </lineage>
</organism>
<comment type="caution">
    <text evidence="1">The sequence shown here is derived from an EMBL/GenBank/DDBJ whole genome shotgun (WGS) entry which is preliminary data.</text>
</comment>
<evidence type="ECO:0000313" key="1">
    <source>
        <dbReference type="EMBL" id="TDZ87345.1"/>
    </source>
</evidence>
<dbReference type="EMBL" id="PECH01000001">
    <property type="protein sequence ID" value="TDZ87345.1"/>
    <property type="molecule type" value="Genomic_DNA"/>
</dbReference>
<sequence>MPGVTGWWAEIIIEPEPAVLTLTGGVPNVEVTNNVFIEPSPAELTLIGSRPSLEQTVHPTAGALTLTGGVPNVSVGRTITPTPASLMLTGGVPTVTVTANNLIIPTPASLTLTGGTPTVSVLAPISIDQVGTPGSENTGSLTCSISPSSGADVLAFAWCIDAASSCYQANYSGNPMRFIGRAKINGGSLSAFLIENMGSGSATVTVDKTGSGWAQAVAITYMGAVDFRQAKIALGSGTSVSQSAAPGLSSRSIQSFCRGGNNGTFGSLSGGTNRVNDSSGFVAGTIGDTSTSATFSATLSSSANWGSMVIDALPQAITTPKINYTSGVWSEANGGTQTFTVKAALHDYIVVDMVQAASGDPSSVTCAGTAMTLIDTQTWSHPSTGSGFLKRYRSGQLSSSGDKTISVTATGSQWWHAGGVSISNVTSFGTPTKTSGTSSAPNQSVTCSTGQLILQSFATGAAATDINATNYFDSPGGSLVFLYLNAALETTTFSATGSTSWGAMATVIS</sequence>
<accession>A0A4R8S8G2</accession>
<proteinExistence type="predicted"/>
<gene>
    <name evidence="1" type="ORF">DE4585_00337</name>
</gene>
<evidence type="ECO:0000313" key="2">
    <source>
        <dbReference type="Proteomes" id="UP000295117"/>
    </source>
</evidence>